<keyword evidence="2" id="KW-1185">Reference proteome</keyword>
<evidence type="ECO:0000313" key="1">
    <source>
        <dbReference type="EMBL" id="CDW91079.1"/>
    </source>
</evidence>
<sequence length="569" mass="67633">MINSKNVQTNMTQRVNNQGNSFNVNPNMNTTKNNVEMRQTISIMQAQGEKYKNTFLNHKFNKNNLQVVVSKKDEQKEEYLEAIEIFRQAAVKSFKNKYKKGSVDALNMVIRASLIIPDVYLLKSSLKMLGFLYIFFNKMKFAVSCFEKLRDVADEDQDFTYVMFAYKQLGLCFQKVQEYDRAIVCFKSLLQYAWKENNVEYEMQAYDYLGMQYYYLGQLDNAKYYHERMVRGKFESKKSNLRRLSEEQYKKKELAKEERYKKYEQTVEIDQNTGKEVIITREAKDYRLGREIREQSLIFMQRINDDLDMIIQNKGLVPMLLKKVSEPAKLYQTTQQDDQFQDMVQNNPQSLMIKAQQNIKQRMQNHALFSHPKIYIRQGTSIFEKTDKELPSPKDVNSKGKNVQLLPHFLNDEDTEDDVVQDISNDNNLKEENVRHNTAKQPQTARNLKAIRELKAQKIQIKRKRKIRMLTCLKPFRLSELNLNLIKIKFISKAWKRRMDTGPKQPFEFRMKDLFKKIELSKSEGPHYLLFLKHLSPIHNLKFAKEIEDKNYIKILKKFNEFKNDIFSQ</sequence>
<organism evidence="1 2">
    <name type="scientific">Stylonychia lemnae</name>
    <name type="common">Ciliate</name>
    <dbReference type="NCBI Taxonomy" id="5949"/>
    <lineage>
        <taxon>Eukaryota</taxon>
        <taxon>Sar</taxon>
        <taxon>Alveolata</taxon>
        <taxon>Ciliophora</taxon>
        <taxon>Intramacronucleata</taxon>
        <taxon>Spirotrichea</taxon>
        <taxon>Stichotrichia</taxon>
        <taxon>Sporadotrichida</taxon>
        <taxon>Oxytrichidae</taxon>
        <taxon>Stylonychinae</taxon>
        <taxon>Stylonychia</taxon>
    </lineage>
</organism>
<dbReference type="AlphaFoldDB" id="A0A078B9I3"/>
<proteinExistence type="predicted"/>
<dbReference type="InParanoid" id="A0A078B9I3"/>
<protein>
    <submittedName>
        <fullName evidence="1">Histidine acid phosphatase family protein</fullName>
    </submittedName>
</protein>
<evidence type="ECO:0000313" key="2">
    <source>
        <dbReference type="Proteomes" id="UP000039865"/>
    </source>
</evidence>
<accession>A0A078B9I3</accession>
<dbReference type="InterPro" id="IPR011990">
    <property type="entry name" value="TPR-like_helical_dom_sf"/>
</dbReference>
<dbReference type="OrthoDB" id="293593at2759"/>
<dbReference type="SUPFAM" id="SSF48452">
    <property type="entry name" value="TPR-like"/>
    <property type="match status" value="1"/>
</dbReference>
<name>A0A078B9I3_STYLE</name>
<dbReference type="Gene3D" id="1.25.40.10">
    <property type="entry name" value="Tetratricopeptide repeat domain"/>
    <property type="match status" value="1"/>
</dbReference>
<dbReference type="Proteomes" id="UP000039865">
    <property type="component" value="Unassembled WGS sequence"/>
</dbReference>
<reference evidence="1 2" key="1">
    <citation type="submission" date="2014-06" db="EMBL/GenBank/DDBJ databases">
        <authorList>
            <person name="Swart Estienne"/>
        </authorList>
    </citation>
    <scope>NUCLEOTIDE SEQUENCE [LARGE SCALE GENOMIC DNA]</scope>
    <source>
        <strain evidence="1 2">130c</strain>
    </source>
</reference>
<dbReference type="EMBL" id="CCKQ01019070">
    <property type="protein sequence ID" value="CDW91079.1"/>
    <property type="molecule type" value="Genomic_DNA"/>
</dbReference>
<gene>
    <name evidence="1" type="primary">Contig17412.g18522</name>
    <name evidence="1" type="ORF">STYLEM_20229</name>
</gene>